<dbReference type="EMBL" id="WJHE01000743">
    <property type="protein sequence ID" value="MST33842.1"/>
    <property type="molecule type" value="Genomic_DNA"/>
</dbReference>
<keyword evidence="2" id="KW-0378">Hydrolase</keyword>
<protein>
    <submittedName>
        <fullName evidence="2">Serine hydrolase</fullName>
    </submittedName>
</protein>
<reference evidence="2 3" key="1">
    <citation type="submission" date="2019-11" db="EMBL/GenBank/DDBJ databases">
        <title>Acidiferrimicrobium australis gen. nov., sp. nov., an acidophilic and obligately heterotrophic, member of the Actinobacteria that catalyses dissimilatory oxido- reduction of iron isolated from metal-rich acidic water in Chile.</title>
        <authorList>
            <person name="Gonzalez D."/>
            <person name="Huber K."/>
            <person name="Hedrich S."/>
            <person name="Rojas-Villalobos C."/>
            <person name="Quatrini R."/>
            <person name="Dinamarca M.A."/>
            <person name="Schwarz A."/>
            <person name="Canales C."/>
            <person name="Nancucheo I."/>
        </authorList>
    </citation>
    <scope>NUCLEOTIDE SEQUENCE [LARGE SCALE GENOMIC DNA]</scope>
    <source>
        <strain evidence="2 3">USS-CCA1</strain>
    </source>
</reference>
<feature type="domain" description="Beta-lactamase-related" evidence="1">
    <location>
        <begin position="25"/>
        <end position="403"/>
    </location>
</feature>
<dbReference type="PANTHER" id="PTHR43283">
    <property type="entry name" value="BETA-LACTAMASE-RELATED"/>
    <property type="match status" value="1"/>
</dbReference>
<sequence length="409" mass="44931">MAELEQETEPEKVGLSAERLARIEGHFARYVDDGRLAGWLAAVTRRGQVAYVARRGDRDREAGTPVEVDTLWRWYSMTKPVTSVAAMMLYEEGAFDLRDPVSRWIPSLADPQVYVAGPPARPVTRPAAEPIRVWHLLTHTAGLTYGFHHVHPVDAIYRAAGFEWGHPRGMDLAACVDAWAALPLLFDPGSEWAYSVATDVLGRLVEVVSGQSLDEFFRTRIFEPLGMRDTAFWVDEAGADRVAALYTAHPRTRLATPADGSAALSRHRMLSGGGGLVGSARDYHRFTQMLLRGGELDGVRLLGARTVSYMATNHLPGRQDLERFGRKLFAETSYDGIGFGLGFSVTDDPAAAKVLGSAGEYGWGGAASTVFWVDPAEELTVLFFTQLMPSSTHPIRPELKALVYQALVE</sequence>
<evidence type="ECO:0000313" key="3">
    <source>
        <dbReference type="Proteomes" id="UP000437736"/>
    </source>
</evidence>
<dbReference type="InterPro" id="IPR001466">
    <property type="entry name" value="Beta-lactam-related"/>
</dbReference>
<organism evidence="2 3">
    <name type="scientific">Acidiferrimicrobium australe</name>
    <dbReference type="NCBI Taxonomy" id="2664430"/>
    <lineage>
        <taxon>Bacteria</taxon>
        <taxon>Bacillati</taxon>
        <taxon>Actinomycetota</taxon>
        <taxon>Acidimicrobiia</taxon>
        <taxon>Acidimicrobiales</taxon>
        <taxon>Acidimicrobiaceae</taxon>
        <taxon>Acidiferrimicrobium</taxon>
    </lineage>
</organism>
<gene>
    <name evidence="2" type="ORF">GHK86_14085</name>
</gene>
<dbReference type="Gene3D" id="3.40.710.10">
    <property type="entry name" value="DD-peptidase/beta-lactamase superfamily"/>
    <property type="match status" value="1"/>
</dbReference>
<keyword evidence="3" id="KW-1185">Reference proteome</keyword>
<name>A0ABW9QVE9_9ACTN</name>
<dbReference type="InterPro" id="IPR012338">
    <property type="entry name" value="Beta-lactam/transpept-like"/>
</dbReference>
<accession>A0ABW9QVE9</accession>
<evidence type="ECO:0000313" key="2">
    <source>
        <dbReference type="EMBL" id="MST33842.1"/>
    </source>
</evidence>
<comment type="caution">
    <text evidence="2">The sequence shown here is derived from an EMBL/GenBank/DDBJ whole genome shotgun (WGS) entry which is preliminary data.</text>
</comment>
<evidence type="ECO:0000259" key="1">
    <source>
        <dbReference type="Pfam" id="PF00144"/>
    </source>
</evidence>
<dbReference type="InterPro" id="IPR050789">
    <property type="entry name" value="Diverse_Enzym_Activities"/>
</dbReference>
<dbReference type="SUPFAM" id="SSF56601">
    <property type="entry name" value="beta-lactamase/transpeptidase-like"/>
    <property type="match status" value="1"/>
</dbReference>
<dbReference type="PANTHER" id="PTHR43283:SF3">
    <property type="entry name" value="BETA-LACTAMASE FAMILY PROTEIN (AFU_ORTHOLOGUE AFUA_5G07500)"/>
    <property type="match status" value="1"/>
</dbReference>
<proteinExistence type="predicted"/>
<dbReference type="Proteomes" id="UP000437736">
    <property type="component" value="Unassembled WGS sequence"/>
</dbReference>
<dbReference type="Pfam" id="PF00144">
    <property type="entry name" value="Beta-lactamase"/>
    <property type="match status" value="1"/>
</dbReference>
<dbReference type="GO" id="GO:0016787">
    <property type="term" value="F:hydrolase activity"/>
    <property type="evidence" value="ECO:0007669"/>
    <property type="project" value="UniProtKB-KW"/>
</dbReference>